<protein>
    <recommendedName>
        <fullName evidence="4">Peptidase E</fullName>
    </recommendedName>
</protein>
<dbReference type="STRING" id="1124188.SAMN05444377_10756"/>
<feature type="signal peptide" evidence="1">
    <location>
        <begin position="1"/>
        <end position="23"/>
    </location>
</feature>
<dbReference type="EMBL" id="FQVQ01000007">
    <property type="protein sequence ID" value="SHF35552.1"/>
    <property type="molecule type" value="Genomic_DNA"/>
</dbReference>
<dbReference type="Pfam" id="PF20420">
    <property type="entry name" value="DUF6702"/>
    <property type="match status" value="1"/>
</dbReference>
<keyword evidence="1" id="KW-0732">Signal</keyword>
<dbReference type="OrthoDB" id="5735516at2"/>
<feature type="chain" id="PRO_5013132856" description="Peptidase E" evidence="1">
    <location>
        <begin position="24"/>
        <end position="165"/>
    </location>
</feature>
<evidence type="ECO:0000313" key="2">
    <source>
        <dbReference type="EMBL" id="SHF35552.1"/>
    </source>
</evidence>
<dbReference type="InterPro" id="IPR046525">
    <property type="entry name" value="DUF6702"/>
</dbReference>
<accession>A0A1M5B050</accession>
<name>A0A1M5B050_9FLAO</name>
<evidence type="ECO:0008006" key="4">
    <source>
        <dbReference type="Google" id="ProtNLM"/>
    </source>
</evidence>
<dbReference type="AlphaFoldDB" id="A0A1M5B050"/>
<keyword evidence="3" id="KW-1185">Reference proteome</keyword>
<organism evidence="2 3">
    <name type="scientific">Flavobacterium fontis</name>
    <dbReference type="NCBI Taxonomy" id="1124188"/>
    <lineage>
        <taxon>Bacteria</taxon>
        <taxon>Pseudomonadati</taxon>
        <taxon>Bacteroidota</taxon>
        <taxon>Flavobacteriia</taxon>
        <taxon>Flavobacteriales</taxon>
        <taxon>Flavobacteriaceae</taxon>
        <taxon>Flavobacterium</taxon>
    </lineage>
</organism>
<evidence type="ECO:0000313" key="3">
    <source>
        <dbReference type="Proteomes" id="UP000184147"/>
    </source>
</evidence>
<gene>
    <name evidence="2" type="ORF">SAMN05444377_10756</name>
</gene>
<sequence length="165" mass="18782">MSKRLLMGCLGLWLLTSGFSAHKFYVAIFQVDHNASKKRMEITARVFADDLNSALDKKYKTRHHLATDQETEADIADMKKYFAAHLRLTIGGQPKTLQFKSKALDGNVYVCYFSIPDVSKATPMEVENTVFTELFEDQQNMMHFQYNGTKQTLVLTGENSKGMLK</sequence>
<proteinExistence type="predicted"/>
<dbReference type="Proteomes" id="UP000184147">
    <property type="component" value="Unassembled WGS sequence"/>
</dbReference>
<reference evidence="2 3" key="1">
    <citation type="submission" date="2016-11" db="EMBL/GenBank/DDBJ databases">
        <authorList>
            <person name="Jaros S."/>
            <person name="Januszkiewicz K."/>
            <person name="Wedrychowicz H."/>
        </authorList>
    </citation>
    <scope>NUCLEOTIDE SEQUENCE [LARGE SCALE GENOMIC DNA]</scope>
    <source>
        <strain evidence="2 3">DSM 25660</strain>
    </source>
</reference>
<dbReference type="RefSeq" id="WP_073363035.1">
    <property type="nucleotide sequence ID" value="NZ_FQVQ01000007.1"/>
</dbReference>
<evidence type="ECO:0000256" key="1">
    <source>
        <dbReference type="SAM" id="SignalP"/>
    </source>
</evidence>